<protein>
    <submittedName>
        <fullName evidence="3 4">Miff domain-containing protein</fullName>
    </submittedName>
</protein>
<proteinExistence type="predicted"/>
<dbReference type="Proteomes" id="UP000095280">
    <property type="component" value="Unplaced"/>
</dbReference>
<accession>A0A1I8HC65</accession>
<dbReference type="WBParaSite" id="maker-uti_cns_0005468-snap-gene-0.2-mRNA-1">
    <property type="protein sequence ID" value="maker-uti_cns_0005468-snap-gene-0.2-mRNA-1"/>
    <property type="gene ID" value="maker-uti_cns_0005468-snap-gene-0.2"/>
</dbReference>
<feature type="compositionally biased region" description="Low complexity" evidence="1">
    <location>
        <begin position="119"/>
        <end position="149"/>
    </location>
</feature>
<evidence type="ECO:0000313" key="2">
    <source>
        <dbReference type="Proteomes" id="UP000095280"/>
    </source>
</evidence>
<dbReference type="WBParaSite" id="maker-uti_cns_0004173-snap-gene-0.10-mRNA-1">
    <property type="protein sequence ID" value="maker-uti_cns_0004173-snap-gene-0.10-mRNA-1"/>
    <property type="gene ID" value="maker-uti_cns_0004173-snap-gene-0.10"/>
</dbReference>
<feature type="region of interest" description="Disordered" evidence="1">
    <location>
        <begin position="13"/>
        <end position="39"/>
    </location>
</feature>
<dbReference type="WBParaSite" id="maker-uti_cns_0046037-snap-gene-0.26-mRNA-1">
    <property type="protein sequence ID" value="maker-uti_cns_0046037-snap-gene-0.26-mRNA-1"/>
    <property type="gene ID" value="maker-uti_cns_0046037-snap-gene-0.26"/>
</dbReference>
<feature type="region of interest" description="Disordered" evidence="1">
    <location>
        <begin position="59"/>
        <end position="149"/>
    </location>
</feature>
<evidence type="ECO:0000313" key="4">
    <source>
        <dbReference type="WBParaSite" id="maker-uti_cns_0005468-snap-gene-0.2-mRNA-1"/>
    </source>
</evidence>
<keyword evidence="2" id="KW-1185">Reference proteome</keyword>
<feature type="compositionally biased region" description="Basic and acidic residues" evidence="1">
    <location>
        <begin position="106"/>
        <end position="118"/>
    </location>
</feature>
<feature type="compositionally biased region" description="Low complexity" evidence="1">
    <location>
        <begin position="96"/>
        <end position="105"/>
    </location>
</feature>
<dbReference type="AlphaFoldDB" id="A0A1I8HC65"/>
<evidence type="ECO:0000313" key="3">
    <source>
        <dbReference type="WBParaSite" id="maker-uti_cns_0004173-snap-gene-0.10-mRNA-1"/>
    </source>
</evidence>
<name>A0A1I8HC65_9PLAT</name>
<sequence>MNELTVNEFQVDPERRAQEAQTRSGLMMQPKLASEALTDSRAATTKALRLPIETLEAAEPAGLASLPPPAQAPNTETEAAVAPTAGSAAEPETRVPPTAASAVAEAEARPPPKERQEPAEATAAAELGLAATTPEEAAAPSAAATAAWPQRVATRAASTASCCCK</sequence>
<reference evidence="3 4" key="1">
    <citation type="submission" date="2016-11" db="UniProtKB">
        <authorList>
            <consortium name="WormBaseParasite"/>
        </authorList>
    </citation>
    <scope>IDENTIFICATION</scope>
</reference>
<organism evidence="2 4">
    <name type="scientific">Macrostomum lignano</name>
    <dbReference type="NCBI Taxonomy" id="282301"/>
    <lineage>
        <taxon>Eukaryota</taxon>
        <taxon>Metazoa</taxon>
        <taxon>Spiralia</taxon>
        <taxon>Lophotrochozoa</taxon>
        <taxon>Platyhelminthes</taxon>
        <taxon>Rhabditophora</taxon>
        <taxon>Macrostomorpha</taxon>
        <taxon>Macrostomida</taxon>
        <taxon>Macrostomidae</taxon>
        <taxon>Macrostomum</taxon>
    </lineage>
</organism>
<evidence type="ECO:0000256" key="1">
    <source>
        <dbReference type="SAM" id="MobiDB-lite"/>
    </source>
</evidence>